<accession>A0A4S8MBB8</accession>
<reference evidence="2 3" key="1">
    <citation type="journal article" date="2019" name="Nat. Ecol. Evol.">
        <title>Megaphylogeny resolves global patterns of mushroom evolution.</title>
        <authorList>
            <person name="Varga T."/>
            <person name="Krizsan K."/>
            <person name="Foldi C."/>
            <person name="Dima B."/>
            <person name="Sanchez-Garcia M."/>
            <person name="Sanchez-Ramirez S."/>
            <person name="Szollosi G.J."/>
            <person name="Szarkandi J.G."/>
            <person name="Papp V."/>
            <person name="Albert L."/>
            <person name="Andreopoulos W."/>
            <person name="Angelini C."/>
            <person name="Antonin V."/>
            <person name="Barry K.W."/>
            <person name="Bougher N.L."/>
            <person name="Buchanan P."/>
            <person name="Buyck B."/>
            <person name="Bense V."/>
            <person name="Catcheside P."/>
            <person name="Chovatia M."/>
            <person name="Cooper J."/>
            <person name="Damon W."/>
            <person name="Desjardin D."/>
            <person name="Finy P."/>
            <person name="Geml J."/>
            <person name="Haridas S."/>
            <person name="Hughes K."/>
            <person name="Justo A."/>
            <person name="Karasinski D."/>
            <person name="Kautmanova I."/>
            <person name="Kiss B."/>
            <person name="Kocsube S."/>
            <person name="Kotiranta H."/>
            <person name="LaButti K.M."/>
            <person name="Lechner B.E."/>
            <person name="Liimatainen K."/>
            <person name="Lipzen A."/>
            <person name="Lukacs Z."/>
            <person name="Mihaltcheva S."/>
            <person name="Morgado L.N."/>
            <person name="Niskanen T."/>
            <person name="Noordeloos M.E."/>
            <person name="Ohm R.A."/>
            <person name="Ortiz-Santana B."/>
            <person name="Ovrebo C."/>
            <person name="Racz N."/>
            <person name="Riley R."/>
            <person name="Savchenko A."/>
            <person name="Shiryaev A."/>
            <person name="Soop K."/>
            <person name="Spirin V."/>
            <person name="Szebenyi C."/>
            <person name="Tomsovsky M."/>
            <person name="Tulloss R.E."/>
            <person name="Uehling J."/>
            <person name="Grigoriev I.V."/>
            <person name="Vagvolgyi C."/>
            <person name="Papp T."/>
            <person name="Martin F.M."/>
            <person name="Miettinen O."/>
            <person name="Hibbett D.S."/>
            <person name="Nagy L.G."/>
        </authorList>
    </citation>
    <scope>NUCLEOTIDE SEQUENCE [LARGE SCALE GENOMIC DNA]</scope>
    <source>
        <strain evidence="2 3">CBS 962.96</strain>
    </source>
</reference>
<evidence type="ECO:0000313" key="3">
    <source>
        <dbReference type="Proteomes" id="UP000297245"/>
    </source>
</evidence>
<gene>
    <name evidence="2" type="ORF">K435DRAFT_855809</name>
</gene>
<keyword evidence="3" id="KW-1185">Reference proteome</keyword>
<sequence length="307" mass="35133">MTNYYGPPKTFTRKVSRLLYDTFGWSDVNKPKVVLETKYPIYDSVRVFVDLNTILKVFVPQVDSNDRSDQEYYYDNFLSGLDLVSVSSPSSILPPVLLRYDFPVVPPHESQRKSGLPPPPIQPPGMSKSPPVNYVYSTPVNVKVDYRRLNGDLVDCSVRPRPRFGLQSFSDMTSRYVYPTEVNVRVDYRGLNGDLVYCSVRSRPCFGVQSFSDMTFRYVHPTPVSVRVDYRRLNGDLVYCSVRPRPCFGVQSFSDTTSQYIYPTAVNVRVDYRRLNGDLVYCSVRSRPCVGVQSFSDVTRRALFCQA</sequence>
<dbReference type="EMBL" id="ML179122">
    <property type="protein sequence ID" value="THU99243.1"/>
    <property type="molecule type" value="Genomic_DNA"/>
</dbReference>
<organism evidence="2 3">
    <name type="scientific">Dendrothele bispora (strain CBS 962.96)</name>
    <dbReference type="NCBI Taxonomy" id="1314807"/>
    <lineage>
        <taxon>Eukaryota</taxon>
        <taxon>Fungi</taxon>
        <taxon>Dikarya</taxon>
        <taxon>Basidiomycota</taxon>
        <taxon>Agaricomycotina</taxon>
        <taxon>Agaricomycetes</taxon>
        <taxon>Agaricomycetidae</taxon>
        <taxon>Agaricales</taxon>
        <taxon>Agaricales incertae sedis</taxon>
        <taxon>Dendrothele</taxon>
    </lineage>
</organism>
<evidence type="ECO:0000313" key="2">
    <source>
        <dbReference type="EMBL" id="THU99243.1"/>
    </source>
</evidence>
<proteinExistence type="predicted"/>
<evidence type="ECO:0000256" key="1">
    <source>
        <dbReference type="SAM" id="MobiDB-lite"/>
    </source>
</evidence>
<feature type="region of interest" description="Disordered" evidence="1">
    <location>
        <begin position="109"/>
        <end position="128"/>
    </location>
</feature>
<protein>
    <submittedName>
        <fullName evidence="2">Uncharacterized protein</fullName>
    </submittedName>
</protein>
<name>A0A4S8MBB8_DENBC</name>
<dbReference type="AlphaFoldDB" id="A0A4S8MBB8"/>
<dbReference type="Proteomes" id="UP000297245">
    <property type="component" value="Unassembled WGS sequence"/>
</dbReference>